<evidence type="ECO:0000313" key="2">
    <source>
        <dbReference type="Proteomes" id="UP001163823"/>
    </source>
</evidence>
<dbReference type="InterPro" id="IPR017946">
    <property type="entry name" value="PLC-like_Pdiesterase_TIM-brl"/>
</dbReference>
<dbReference type="PANTHER" id="PTHR13593">
    <property type="match status" value="1"/>
</dbReference>
<protein>
    <submittedName>
        <fullName evidence="1">PI-PLC X domain-containing protein</fullName>
    </submittedName>
</protein>
<reference evidence="1" key="1">
    <citation type="journal article" date="2023" name="Science">
        <title>Elucidation of the pathway for biosynthesis of saponin adjuvants from the soapbark tree.</title>
        <authorList>
            <person name="Reed J."/>
            <person name="Orme A."/>
            <person name="El-Demerdash A."/>
            <person name="Owen C."/>
            <person name="Martin L.B.B."/>
            <person name="Misra R.C."/>
            <person name="Kikuchi S."/>
            <person name="Rejzek M."/>
            <person name="Martin A.C."/>
            <person name="Harkess A."/>
            <person name="Leebens-Mack J."/>
            <person name="Louveau T."/>
            <person name="Stephenson M.J."/>
            <person name="Osbourn A."/>
        </authorList>
    </citation>
    <scope>NUCLEOTIDE SEQUENCE</scope>
    <source>
        <strain evidence="1">S10</strain>
    </source>
</reference>
<proteinExistence type="predicted"/>
<organism evidence="1 2">
    <name type="scientific">Quillaja saponaria</name>
    <name type="common">Soap bark tree</name>
    <dbReference type="NCBI Taxonomy" id="32244"/>
    <lineage>
        <taxon>Eukaryota</taxon>
        <taxon>Viridiplantae</taxon>
        <taxon>Streptophyta</taxon>
        <taxon>Embryophyta</taxon>
        <taxon>Tracheophyta</taxon>
        <taxon>Spermatophyta</taxon>
        <taxon>Magnoliopsida</taxon>
        <taxon>eudicotyledons</taxon>
        <taxon>Gunneridae</taxon>
        <taxon>Pentapetalae</taxon>
        <taxon>rosids</taxon>
        <taxon>fabids</taxon>
        <taxon>Fabales</taxon>
        <taxon>Quillajaceae</taxon>
        <taxon>Quillaja</taxon>
    </lineage>
</organism>
<dbReference type="PROSITE" id="PS50007">
    <property type="entry name" value="PIPLC_X_DOMAIN"/>
    <property type="match status" value="1"/>
</dbReference>
<evidence type="ECO:0000313" key="1">
    <source>
        <dbReference type="EMBL" id="KAJ7967469.1"/>
    </source>
</evidence>
<gene>
    <name evidence="1" type="ORF">O6P43_011727</name>
</gene>
<dbReference type="KEGG" id="qsa:O6P43_011727"/>
<dbReference type="GO" id="GO:0006629">
    <property type="term" value="P:lipid metabolic process"/>
    <property type="evidence" value="ECO:0007669"/>
    <property type="project" value="InterPro"/>
</dbReference>
<sequence>MGEICNQEDSIVDQLNNGVRGLMLDMYDFENDTWLCHGQCNDFTAFIPAISVLKEIQAFLESHPTEIITIIIEDYVTSPNGLNKVFDAAGLRKFWFPVSKMPKNGKNWPTVTYMIKNNLRLVVFTSIASKELPQGIAYQWNYVVEHQYVDSGMKDGLCPNRNESSPMNTIRRSLVLVNYFPSSPNVDEACKENSAPLLGMVNTCYKVGGNRWPNFIAVDFYKRSDGVGAPKAVDVANGYLVGGH</sequence>
<keyword evidence="2" id="KW-1185">Reference proteome</keyword>
<dbReference type="EMBL" id="JARAOO010000005">
    <property type="protein sequence ID" value="KAJ7967469.1"/>
    <property type="molecule type" value="Genomic_DNA"/>
</dbReference>
<accession>A0AAD7PUA3</accession>
<dbReference type="Gene3D" id="3.20.20.190">
    <property type="entry name" value="Phosphatidylinositol (PI) phosphodiesterase"/>
    <property type="match status" value="1"/>
</dbReference>
<dbReference type="SUPFAM" id="SSF51695">
    <property type="entry name" value="PLC-like phosphodiesterases"/>
    <property type="match status" value="1"/>
</dbReference>
<dbReference type="Pfam" id="PF26178">
    <property type="entry name" value="PI-PLC_cat"/>
    <property type="match status" value="1"/>
</dbReference>
<name>A0AAD7PUA3_QUISA</name>
<dbReference type="InterPro" id="IPR051057">
    <property type="entry name" value="PI-PLC_domain"/>
</dbReference>
<dbReference type="Proteomes" id="UP001163823">
    <property type="component" value="Chromosome 5"/>
</dbReference>
<dbReference type="PANTHER" id="PTHR13593:SF89">
    <property type="entry name" value="PLC-LIKE PHOSPHODIESTERASES SUPERFAMILY PROTEIN"/>
    <property type="match status" value="1"/>
</dbReference>
<dbReference type="AlphaFoldDB" id="A0AAD7PUA3"/>
<dbReference type="GO" id="GO:0008081">
    <property type="term" value="F:phosphoric diester hydrolase activity"/>
    <property type="evidence" value="ECO:0007669"/>
    <property type="project" value="InterPro"/>
</dbReference>
<comment type="caution">
    <text evidence="1">The sequence shown here is derived from an EMBL/GenBank/DDBJ whole genome shotgun (WGS) entry which is preliminary data.</text>
</comment>